<sequence length="369" mass="42120">MLVILQGFFVFVAFLVILLLIWEVRFNFIRRKWPPGPRGSPFIGNLKELELGSLLEKFKELRKEYGNVFTITVLHRPLIIVNGYEALRHLLCKEGDSTSDRPPYLTEHNPDLLGIVSSSGALWKEHRSFGLKTFKELGLGKQNIYDQVELEASILISDILKSDDEQLKITLEEFFNAGTESVTSTLRWTFVYLVHYPEVQRNMQQEIDDVIGRSRMPMMTDKDSLPYCEAVILEVLRIRPAAPLGGPRSLSRDVHYKGYTLPKDAILFANVYSVSEDESSFPNPERFDPNRFLDDAGKICRQSDILPFSTGPRVCMGEALARIELFIFLVSIVQRFTFLPEDDMNMPSVKGNLGITLSPKPYKVRAVPR</sequence>
<gene>
    <name evidence="6" type="ORF">FSP39_025450</name>
</gene>
<dbReference type="PANTHER" id="PTHR24300:SF397">
    <property type="entry name" value="CYTOCHROME P450 2U1"/>
    <property type="match status" value="1"/>
</dbReference>
<organism evidence="6 7">
    <name type="scientific">Pinctada imbricata</name>
    <name type="common">Atlantic pearl-oyster</name>
    <name type="synonym">Pinctada martensii</name>
    <dbReference type="NCBI Taxonomy" id="66713"/>
    <lineage>
        <taxon>Eukaryota</taxon>
        <taxon>Metazoa</taxon>
        <taxon>Spiralia</taxon>
        <taxon>Lophotrochozoa</taxon>
        <taxon>Mollusca</taxon>
        <taxon>Bivalvia</taxon>
        <taxon>Autobranchia</taxon>
        <taxon>Pteriomorphia</taxon>
        <taxon>Pterioida</taxon>
        <taxon>Pterioidea</taxon>
        <taxon>Pteriidae</taxon>
        <taxon>Pinctada</taxon>
    </lineage>
</organism>
<dbReference type="SUPFAM" id="SSF48264">
    <property type="entry name" value="Cytochrome P450"/>
    <property type="match status" value="1"/>
</dbReference>
<feature type="transmembrane region" description="Helical" evidence="5">
    <location>
        <begin position="6"/>
        <end position="24"/>
    </location>
</feature>
<evidence type="ECO:0000256" key="4">
    <source>
        <dbReference type="RuleBase" id="RU000461"/>
    </source>
</evidence>
<evidence type="ECO:0000256" key="3">
    <source>
        <dbReference type="ARBA" id="ARBA00023004"/>
    </source>
</evidence>
<dbReference type="InterPro" id="IPR001128">
    <property type="entry name" value="Cyt_P450"/>
</dbReference>
<dbReference type="GO" id="GO:0008395">
    <property type="term" value="F:steroid hydroxylase activity"/>
    <property type="evidence" value="ECO:0007669"/>
    <property type="project" value="TreeGrafter"/>
</dbReference>
<dbReference type="GO" id="GO:0005737">
    <property type="term" value="C:cytoplasm"/>
    <property type="evidence" value="ECO:0007669"/>
    <property type="project" value="TreeGrafter"/>
</dbReference>
<keyword evidence="5" id="KW-1133">Transmembrane helix</keyword>
<dbReference type="InterPro" id="IPR017972">
    <property type="entry name" value="Cyt_P450_CS"/>
</dbReference>
<dbReference type="Gene3D" id="1.10.630.10">
    <property type="entry name" value="Cytochrome P450"/>
    <property type="match status" value="2"/>
</dbReference>
<accession>A0AA88Y9Z0</accession>
<keyword evidence="5" id="KW-0812">Transmembrane</keyword>
<dbReference type="Pfam" id="PF00067">
    <property type="entry name" value="p450"/>
    <property type="match status" value="1"/>
</dbReference>
<dbReference type="GO" id="GO:0005506">
    <property type="term" value="F:iron ion binding"/>
    <property type="evidence" value="ECO:0007669"/>
    <property type="project" value="InterPro"/>
</dbReference>
<dbReference type="InterPro" id="IPR002397">
    <property type="entry name" value="Cyt_P450_B"/>
</dbReference>
<dbReference type="GO" id="GO:0016712">
    <property type="term" value="F:oxidoreductase activity, acting on paired donors, with incorporation or reduction of molecular oxygen, reduced flavin or flavoprotein as one donor, and incorporation of one atom of oxygen"/>
    <property type="evidence" value="ECO:0007669"/>
    <property type="project" value="TreeGrafter"/>
</dbReference>
<dbReference type="InterPro" id="IPR050182">
    <property type="entry name" value="Cytochrome_P450_fam2"/>
</dbReference>
<dbReference type="GO" id="GO:0006082">
    <property type="term" value="P:organic acid metabolic process"/>
    <property type="evidence" value="ECO:0007669"/>
    <property type="project" value="TreeGrafter"/>
</dbReference>
<dbReference type="InterPro" id="IPR036396">
    <property type="entry name" value="Cyt_P450_sf"/>
</dbReference>
<comment type="similarity">
    <text evidence="1 4">Belongs to the cytochrome P450 family.</text>
</comment>
<dbReference type="PRINTS" id="PR00385">
    <property type="entry name" value="P450"/>
</dbReference>
<reference evidence="6" key="1">
    <citation type="submission" date="2019-08" db="EMBL/GenBank/DDBJ databases">
        <title>The improved chromosome-level genome for the pearl oyster Pinctada fucata martensii using PacBio sequencing and Hi-C.</title>
        <authorList>
            <person name="Zheng Z."/>
        </authorList>
    </citation>
    <scope>NUCLEOTIDE SEQUENCE</scope>
    <source>
        <strain evidence="6">ZZ-2019</strain>
        <tissue evidence="6">Adductor muscle</tissue>
    </source>
</reference>
<evidence type="ECO:0000256" key="2">
    <source>
        <dbReference type="ARBA" id="ARBA00022723"/>
    </source>
</evidence>
<dbReference type="Proteomes" id="UP001186944">
    <property type="component" value="Unassembled WGS sequence"/>
</dbReference>
<name>A0AA88Y9Z0_PINIB</name>
<dbReference type="GO" id="GO:0006805">
    <property type="term" value="P:xenobiotic metabolic process"/>
    <property type="evidence" value="ECO:0007669"/>
    <property type="project" value="TreeGrafter"/>
</dbReference>
<keyword evidence="5" id="KW-0472">Membrane</keyword>
<dbReference type="AlphaFoldDB" id="A0AA88Y9Z0"/>
<keyword evidence="4" id="KW-0503">Monooxygenase</keyword>
<evidence type="ECO:0000313" key="7">
    <source>
        <dbReference type="Proteomes" id="UP001186944"/>
    </source>
</evidence>
<protein>
    <submittedName>
        <fullName evidence="6">Uncharacterized protein</fullName>
    </submittedName>
</protein>
<evidence type="ECO:0000313" key="6">
    <source>
        <dbReference type="EMBL" id="KAK3100797.1"/>
    </source>
</evidence>
<keyword evidence="2 4" id="KW-0479">Metal-binding</keyword>
<dbReference type="PRINTS" id="PR00359">
    <property type="entry name" value="BP450"/>
</dbReference>
<dbReference type="GO" id="GO:0020037">
    <property type="term" value="F:heme binding"/>
    <property type="evidence" value="ECO:0007669"/>
    <property type="project" value="InterPro"/>
</dbReference>
<comment type="caution">
    <text evidence="6">The sequence shown here is derived from an EMBL/GenBank/DDBJ whole genome shotgun (WGS) entry which is preliminary data.</text>
</comment>
<keyword evidence="4" id="KW-0560">Oxidoreductase</keyword>
<proteinExistence type="inferred from homology"/>
<keyword evidence="3 4" id="KW-0408">Iron</keyword>
<keyword evidence="7" id="KW-1185">Reference proteome</keyword>
<evidence type="ECO:0000256" key="5">
    <source>
        <dbReference type="SAM" id="Phobius"/>
    </source>
</evidence>
<dbReference type="PROSITE" id="PS00086">
    <property type="entry name" value="CYTOCHROME_P450"/>
    <property type="match status" value="1"/>
</dbReference>
<evidence type="ECO:0000256" key="1">
    <source>
        <dbReference type="ARBA" id="ARBA00010617"/>
    </source>
</evidence>
<keyword evidence="4" id="KW-0349">Heme</keyword>
<dbReference type="EMBL" id="VSWD01000006">
    <property type="protein sequence ID" value="KAK3100797.1"/>
    <property type="molecule type" value="Genomic_DNA"/>
</dbReference>
<dbReference type="PANTHER" id="PTHR24300">
    <property type="entry name" value="CYTOCHROME P450 508A4-RELATED"/>
    <property type="match status" value="1"/>
</dbReference>